<accession>A0A9E4KCV9</accession>
<gene>
    <name evidence="1" type="ORF">JAZ07_10995</name>
</gene>
<name>A0A9E4KCV9_9GAMM</name>
<dbReference type="EMBL" id="JAEPCM010000366">
    <property type="protein sequence ID" value="MCG7946859.1"/>
    <property type="molecule type" value="Genomic_DNA"/>
</dbReference>
<evidence type="ECO:0000313" key="2">
    <source>
        <dbReference type="Proteomes" id="UP000886667"/>
    </source>
</evidence>
<proteinExistence type="predicted"/>
<comment type="caution">
    <text evidence="1">The sequence shown here is derived from an EMBL/GenBank/DDBJ whole genome shotgun (WGS) entry which is preliminary data.</text>
</comment>
<sequence>METEEPVAEFEIRIDFSPDEGDPARVFRTMSGLIDAFQSIDSHLASSFDVSLDASLVLHEVEAGSIKARFRDLIQGIPDEALKEVSWKKIIGHFLLRSKYAILNWLDERTEIVHRDDIRVLEGELVRISEETDLKRLPAYAAPRAEELLSDINAVQESLAHLEEKDVASYRYDKHEVNLNRDLRISNEIVREVLTKEVVSSSNRRVVKVKKPDFLGQSMWALQYDGRAIEAKITDTDWLSKFQGRGEDVKPGDSLRVMLLEEISYGYEGEVVHRHYEVEKVYEIIRPPTQAGMRFQ</sequence>
<reference evidence="1" key="1">
    <citation type="journal article" date="2021" name="Proc. Natl. Acad. Sci. U.S.A.">
        <title>Global biogeography of chemosynthetic symbionts reveals both localized and globally distributed symbiont groups. .</title>
        <authorList>
            <person name="Osvatic J.T."/>
            <person name="Wilkins L.G.E."/>
            <person name="Leibrecht L."/>
            <person name="Leray M."/>
            <person name="Zauner S."/>
            <person name="Polzin J."/>
            <person name="Camacho Y."/>
            <person name="Gros O."/>
            <person name="van Gils J.A."/>
            <person name="Eisen J.A."/>
            <person name="Petersen J.M."/>
            <person name="Yuen B."/>
        </authorList>
    </citation>
    <scope>NUCLEOTIDE SEQUENCE</scope>
    <source>
        <strain evidence="1">MAGclacostrist064TRANS</strain>
    </source>
</reference>
<dbReference type="AlphaFoldDB" id="A0A9E4KCV9"/>
<organism evidence="1 2">
    <name type="scientific">Candidatus Thiodiazotropha taylori</name>
    <dbReference type="NCBI Taxonomy" id="2792791"/>
    <lineage>
        <taxon>Bacteria</taxon>
        <taxon>Pseudomonadati</taxon>
        <taxon>Pseudomonadota</taxon>
        <taxon>Gammaproteobacteria</taxon>
        <taxon>Chromatiales</taxon>
        <taxon>Sedimenticolaceae</taxon>
        <taxon>Candidatus Thiodiazotropha</taxon>
    </lineage>
</organism>
<evidence type="ECO:0000313" key="1">
    <source>
        <dbReference type="EMBL" id="MCG7946859.1"/>
    </source>
</evidence>
<protein>
    <submittedName>
        <fullName evidence="1">Uncharacterized protein</fullName>
    </submittedName>
</protein>
<dbReference type="Proteomes" id="UP000886667">
    <property type="component" value="Unassembled WGS sequence"/>
</dbReference>